<name>A0A7W8DHX7_9BACT</name>
<accession>A0A7W8DHX7</accession>
<dbReference type="Proteomes" id="UP000528322">
    <property type="component" value="Unassembled WGS sequence"/>
</dbReference>
<gene>
    <name evidence="1" type="ORF">HNR37_002269</name>
</gene>
<keyword evidence="2" id="KW-1185">Reference proteome</keyword>
<sequence length="48" mass="5792">VVLRIDRRNVVVNNTGHDNILLDYYRWYQHLIKTRFRSLETLSVAVFS</sequence>
<proteinExistence type="predicted"/>
<comment type="caution">
    <text evidence="1">The sequence shown here is derived from an EMBL/GenBank/DDBJ whole genome shotgun (WGS) entry which is preliminary data.</text>
</comment>
<dbReference type="EMBL" id="JACHID010000026">
    <property type="protein sequence ID" value="MBB5022920.1"/>
    <property type="molecule type" value="Genomic_DNA"/>
</dbReference>
<protein>
    <submittedName>
        <fullName evidence="1">Uncharacterized protein</fullName>
    </submittedName>
</protein>
<dbReference type="AlphaFoldDB" id="A0A7W8DHX7"/>
<organism evidence="1 2">
    <name type="scientific">Desulfurispira natronophila</name>
    <dbReference type="NCBI Taxonomy" id="682562"/>
    <lineage>
        <taxon>Bacteria</taxon>
        <taxon>Pseudomonadati</taxon>
        <taxon>Chrysiogenota</taxon>
        <taxon>Chrysiogenia</taxon>
        <taxon>Chrysiogenales</taxon>
        <taxon>Chrysiogenaceae</taxon>
        <taxon>Desulfurispira</taxon>
    </lineage>
</organism>
<evidence type="ECO:0000313" key="2">
    <source>
        <dbReference type="Proteomes" id="UP000528322"/>
    </source>
</evidence>
<feature type="non-terminal residue" evidence="1">
    <location>
        <position position="1"/>
    </location>
</feature>
<reference evidence="1 2" key="1">
    <citation type="submission" date="2020-08" db="EMBL/GenBank/DDBJ databases">
        <title>Genomic Encyclopedia of Type Strains, Phase IV (KMG-IV): sequencing the most valuable type-strain genomes for metagenomic binning, comparative biology and taxonomic classification.</title>
        <authorList>
            <person name="Goeker M."/>
        </authorList>
    </citation>
    <scope>NUCLEOTIDE SEQUENCE [LARGE SCALE GENOMIC DNA]</scope>
    <source>
        <strain evidence="1 2">DSM 22071</strain>
    </source>
</reference>
<evidence type="ECO:0000313" key="1">
    <source>
        <dbReference type="EMBL" id="MBB5022920.1"/>
    </source>
</evidence>